<dbReference type="Pfam" id="PF13456">
    <property type="entry name" value="RVT_3"/>
    <property type="match status" value="1"/>
</dbReference>
<gene>
    <name evidence="2" type="ORF">C24_LOCUS14760</name>
</gene>
<protein>
    <recommendedName>
        <fullName evidence="1">RNase H type-1 domain-containing protein</fullName>
    </recommendedName>
</protein>
<accession>A0A5S9XI19</accession>
<dbReference type="OrthoDB" id="1075521at2759"/>
<evidence type="ECO:0000259" key="1">
    <source>
        <dbReference type="Pfam" id="PF13456"/>
    </source>
</evidence>
<feature type="domain" description="RNase H type-1" evidence="1">
    <location>
        <begin position="36"/>
        <end position="155"/>
    </location>
</feature>
<dbReference type="EMBL" id="CACSHJ010000089">
    <property type="protein sequence ID" value="CAA0384576.1"/>
    <property type="molecule type" value="Genomic_DNA"/>
</dbReference>
<dbReference type="InterPro" id="IPR002156">
    <property type="entry name" value="RNaseH_domain"/>
</dbReference>
<sequence>MEYTPNLEGEGSIKVVETQSSAAKVLDDVVHRLYSKGLVSTDNVAAGFGVAICDQMDELLFEMKESVSDVEGVKVRALIRGLSESLDLGIRKIVIYCDDNELYQNITSGKCKPKQIKVVKQLKEFQRLREKFASSEAILVAENDIKFAFELAREAIVSQTTSADDDGHDGDNNDDEDDNPWAYGCGCDWCLPDPPTKPNYDADYIEFYSL</sequence>
<reference evidence="2 3" key="1">
    <citation type="submission" date="2019-12" db="EMBL/GenBank/DDBJ databases">
        <authorList>
            <person name="Jiao W.-B."/>
            <person name="Schneeberger K."/>
        </authorList>
    </citation>
    <scope>NUCLEOTIDE SEQUENCE [LARGE SCALE GENOMIC DNA]</scope>
    <source>
        <strain evidence="3">cv. C24</strain>
    </source>
</reference>
<dbReference type="GO" id="GO:0004523">
    <property type="term" value="F:RNA-DNA hybrid ribonuclease activity"/>
    <property type="evidence" value="ECO:0007669"/>
    <property type="project" value="InterPro"/>
</dbReference>
<dbReference type="GO" id="GO:0003676">
    <property type="term" value="F:nucleic acid binding"/>
    <property type="evidence" value="ECO:0007669"/>
    <property type="project" value="InterPro"/>
</dbReference>
<evidence type="ECO:0000313" key="2">
    <source>
        <dbReference type="EMBL" id="CAA0384576.1"/>
    </source>
</evidence>
<organism evidence="2 3">
    <name type="scientific">Arabidopsis thaliana</name>
    <name type="common">Mouse-ear cress</name>
    <dbReference type="NCBI Taxonomy" id="3702"/>
    <lineage>
        <taxon>Eukaryota</taxon>
        <taxon>Viridiplantae</taxon>
        <taxon>Streptophyta</taxon>
        <taxon>Embryophyta</taxon>
        <taxon>Tracheophyta</taxon>
        <taxon>Spermatophyta</taxon>
        <taxon>Magnoliopsida</taxon>
        <taxon>eudicotyledons</taxon>
        <taxon>Gunneridae</taxon>
        <taxon>Pentapetalae</taxon>
        <taxon>rosids</taxon>
        <taxon>malvids</taxon>
        <taxon>Brassicales</taxon>
        <taxon>Brassicaceae</taxon>
        <taxon>Camelineae</taxon>
        <taxon>Arabidopsis</taxon>
    </lineage>
</organism>
<proteinExistence type="predicted"/>
<name>A0A5S9XI19_ARATH</name>
<dbReference type="InterPro" id="IPR036397">
    <property type="entry name" value="RNaseH_sf"/>
</dbReference>
<evidence type="ECO:0000313" key="3">
    <source>
        <dbReference type="Proteomes" id="UP000434276"/>
    </source>
</evidence>
<dbReference type="Proteomes" id="UP000434276">
    <property type="component" value="Unassembled WGS sequence"/>
</dbReference>
<dbReference type="ExpressionAtlas" id="A0A5S9XI19">
    <property type="expression patterns" value="baseline and differential"/>
</dbReference>
<dbReference type="AlphaFoldDB" id="A0A5S9XI19"/>
<dbReference type="FunFam" id="3.30.420.10:FF:000076">
    <property type="entry name" value="RBR-type E3 ubiquitin transferase"/>
    <property type="match status" value="1"/>
</dbReference>
<dbReference type="Gene3D" id="3.30.420.10">
    <property type="entry name" value="Ribonuclease H-like superfamily/Ribonuclease H"/>
    <property type="match status" value="1"/>
</dbReference>